<dbReference type="PANTHER" id="PTHR43968">
    <property type="match status" value="1"/>
</dbReference>
<dbReference type="EMBL" id="CP011451">
    <property type="protein sequence ID" value="AKH38762.1"/>
    <property type="molecule type" value="Genomic_DNA"/>
</dbReference>
<dbReference type="AlphaFoldDB" id="A0A0F7KIS2"/>
<reference evidence="5" key="1">
    <citation type="submission" date="2015-05" db="EMBL/GenBank/DDBJ databases">
        <title>Draft genome of Nitrosomonas communis strain Nm2.</title>
        <authorList>
            <person name="Kozlowski J.A."/>
            <person name="Kits K.D."/>
            <person name="Stein L.Y."/>
        </authorList>
    </citation>
    <scope>NUCLEOTIDE SEQUENCE [LARGE SCALE GENOMIC DNA]</scope>
    <source>
        <strain evidence="5">Nm2</strain>
    </source>
</reference>
<dbReference type="PROSITE" id="PS50404">
    <property type="entry name" value="GST_NTER"/>
    <property type="match status" value="1"/>
</dbReference>
<dbReference type="InterPro" id="IPR040079">
    <property type="entry name" value="Glutathione_S-Trfase"/>
</dbReference>
<reference evidence="3 5" key="2">
    <citation type="journal article" date="2016" name="Genome Announc.">
        <title>Genome Sequence of Nitrosomonas communis Strain Nm2, a Mesophilic Ammonia-Oxidizing Bacterium Isolated from Mediterranean Soil.</title>
        <authorList>
            <person name="Kozlowski J.A."/>
            <person name="Kits K.D."/>
            <person name="Stein L.Y."/>
        </authorList>
    </citation>
    <scope>NUCLEOTIDE SEQUENCE [LARGE SCALE GENOMIC DNA]</scope>
    <source>
        <strain evidence="3 5">Nm2</strain>
    </source>
</reference>
<dbReference type="Proteomes" id="UP000324176">
    <property type="component" value="Unassembled WGS sequence"/>
</dbReference>
<evidence type="ECO:0000259" key="2">
    <source>
        <dbReference type="PROSITE" id="PS50405"/>
    </source>
</evidence>
<evidence type="ECO:0000259" key="1">
    <source>
        <dbReference type="PROSITE" id="PS50404"/>
    </source>
</evidence>
<sequence length="205" mass="23232">MKLIGSLTCPYVRKIRIILAEKQIGHDFDLDTPWDTNTHVEYHNPLGKIPVLLMDNGRTLFDSRVIAEYLDSLENTGSAFRLIPEPGPQRWSVKRWEALADGICDAAATIFLELKRPDIQQSHAWISRQQNKIDLGLAAAAMELSNDDWCEGETMTLADIALGCALGYLSFRFPQIEWRNTYSNLTKLIDKLAQRDSFISTAPKH</sequence>
<keyword evidence="3" id="KW-0808">Transferase</keyword>
<feature type="domain" description="GST C-terminal" evidence="2">
    <location>
        <begin position="86"/>
        <end position="205"/>
    </location>
</feature>
<name>A0A0F7KIS2_9PROT</name>
<evidence type="ECO:0000313" key="6">
    <source>
        <dbReference type="Proteomes" id="UP000324176"/>
    </source>
</evidence>
<accession>A0A0F7KIS2</accession>
<dbReference type="SUPFAM" id="SSF52833">
    <property type="entry name" value="Thioredoxin-like"/>
    <property type="match status" value="1"/>
</dbReference>
<dbReference type="SUPFAM" id="SSF47616">
    <property type="entry name" value="GST C-terminal domain-like"/>
    <property type="match status" value="1"/>
</dbReference>
<dbReference type="Pfam" id="PF13410">
    <property type="entry name" value="GST_C_2"/>
    <property type="match status" value="1"/>
</dbReference>
<gene>
    <name evidence="3" type="ORF">AAW31_14655</name>
    <name evidence="4" type="ORF">BCL69_100224</name>
</gene>
<dbReference type="NCBIfam" id="NF007682">
    <property type="entry name" value="PRK10357.1"/>
    <property type="match status" value="1"/>
</dbReference>
<dbReference type="KEGG" id="nco:AAW31_14655"/>
<dbReference type="InterPro" id="IPR036282">
    <property type="entry name" value="Glutathione-S-Trfase_C_sf"/>
</dbReference>
<dbReference type="Gene3D" id="3.40.30.10">
    <property type="entry name" value="Glutaredoxin"/>
    <property type="match status" value="1"/>
</dbReference>
<dbReference type="InterPro" id="IPR036249">
    <property type="entry name" value="Thioredoxin-like_sf"/>
</dbReference>
<protein>
    <submittedName>
        <fullName evidence="3">Glutathione S-transferase</fullName>
    </submittedName>
</protein>
<dbReference type="InterPro" id="IPR010987">
    <property type="entry name" value="Glutathione-S-Trfase_C-like"/>
</dbReference>
<evidence type="ECO:0000313" key="5">
    <source>
        <dbReference type="Proteomes" id="UP000034156"/>
    </source>
</evidence>
<dbReference type="InterPro" id="IPR050983">
    <property type="entry name" value="GST_Omega/HSP26"/>
</dbReference>
<dbReference type="EMBL" id="VNHT01000002">
    <property type="protein sequence ID" value="TYP94254.1"/>
    <property type="molecule type" value="Genomic_DNA"/>
</dbReference>
<dbReference type="GO" id="GO:0016740">
    <property type="term" value="F:transferase activity"/>
    <property type="evidence" value="ECO:0007669"/>
    <property type="project" value="UniProtKB-KW"/>
</dbReference>
<dbReference type="PATRIC" id="fig|44574.3.peg.3549"/>
<dbReference type="CDD" id="cd03049">
    <property type="entry name" value="GST_N_3"/>
    <property type="match status" value="1"/>
</dbReference>
<evidence type="ECO:0000313" key="3">
    <source>
        <dbReference type="EMBL" id="AKH38762.1"/>
    </source>
</evidence>
<dbReference type="Proteomes" id="UP000034156">
    <property type="component" value="Chromosome"/>
</dbReference>
<dbReference type="SFLD" id="SFLDS00019">
    <property type="entry name" value="Glutathione_Transferase_(cytos"/>
    <property type="match status" value="1"/>
</dbReference>
<dbReference type="OrthoDB" id="8634103at2"/>
<feature type="domain" description="GST N-terminal" evidence="1">
    <location>
        <begin position="1"/>
        <end position="78"/>
    </location>
</feature>
<dbReference type="InterPro" id="IPR004045">
    <property type="entry name" value="Glutathione_S-Trfase_N"/>
</dbReference>
<dbReference type="GO" id="GO:0005737">
    <property type="term" value="C:cytoplasm"/>
    <property type="evidence" value="ECO:0007669"/>
    <property type="project" value="TreeGrafter"/>
</dbReference>
<organism evidence="3 5">
    <name type="scientific">Nitrosomonas communis</name>
    <dbReference type="NCBI Taxonomy" id="44574"/>
    <lineage>
        <taxon>Bacteria</taxon>
        <taxon>Pseudomonadati</taxon>
        <taxon>Pseudomonadota</taxon>
        <taxon>Betaproteobacteria</taxon>
        <taxon>Nitrosomonadales</taxon>
        <taxon>Nitrosomonadaceae</taxon>
        <taxon>Nitrosomonas</taxon>
    </lineage>
</organism>
<dbReference type="Pfam" id="PF13409">
    <property type="entry name" value="GST_N_2"/>
    <property type="match status" value="1"/>
</dbReference>
<dbReference type="PANTHER" id="PTHR43968:SF6">
    <property type="entry name" value="GLUTATHIONE S-TRANSFERASE OMEGA"/>
    <property type="match status" value="1"/>
</dbReference>
<proteinExistence type="predicted"/>
<dbReference type="PROSITE" id="PS50405">
    <property type="entry name" value="GST_CTER"/>
    <property type="match status" value="1"/>
</dbReference>
<reference evidence="4 6" key="3">
    <citation type="submission" date="2019-07" db="EMBL/GenBank/DDBJ databases">
        <title>Active sludge and wastewater microbial communities from Klosterneuburg, Austria.</title>
        <authorList>
            <person name="Wagner M."/>
        </authorList>
    </citation>
    <scope>NUCLEOTIDE SEQUENCE [LARGE SCALE GENOMIC DNA]</scope>
    <source>
        <strain evidence="4 6">Nm2</strain>
    </source>
</reference>
<keyword evidence="5" id="KW-1185">Reference proteome</keyword>
<evidence type="ECO:0000313" key="4">
    <source>
        <dbReference type="EMBL" id="TYP94254.1"/>
    </source>
</evidence>
<dbReference type="RefSeq" id="WP_046850798.1">
    <property type="nucleotide sequence ID" value="NZ_CBDIPD010000110.1"/>
</dbReference>
<dbReference type="CDD" id="cd03205">
    <property type="entry name" value="GST_C_6"/>
    <property type="match status" value="1"/>
</dbReference>
<dbReference type="Gene3D" id="1.20.1050.10">
    <property type="match status" value="1"/>
</dbReference>